<evidence type="ECO:0000313" key="13">
    <source>
        <dbReference type="Proteomes" id="UP000095362"/>
    </source>
</evidence>
<evidence type="ECO:0000256" key="10">
    <source>
        <dbReference type="RuleBase" id="RU000594"/>
    </source>
</evidence>
<reference evidence="12 13" key="1">
    <citation type="submission" date="2015-09" db="EMBL/GenBank/DDBJ databases">
        <authorList>
            <consortium name="Pathogen Informatics"/>
        </authorList>
    </citation>
    <scope>NUCLEOTIDE SEQUENCE [LARGE SCALE GENOMIC DNA]</scope>
    <source>
        <strain evidence="12 13">2789STDY5834866</strain>
    </source>
</reference>
<dbReference type="EMBL" id="CYZK01000005">
    <property type="protein sequence ID" value="CUN97244.1"/>
    <property type="molecule type" value="Genomic_DNA"/>
</dbReference>
<evidence type="ECO:0000256" key="8">
    <source>
        <dbReference type="ARBA" id="ARBA00023136"/>
    </source>
</evidence>
<evidence type="ECO:0000256" key="2">
    <source>
        <dbReference type="ARBA" id="ARBA00022475"/>
    </source>
</evidence>
<dbReference type="HAMAP" id="MF_00161">
    <property type="entry name" value="LspA"/>
    <property type="match status" value="1"/>
</dbReference>
<feature type="active site" evidence="9">
    <location>
        <position position="123"/>
    </location>
</feature>
<keyword evidence="7 9" id="KW-1133">Transmembrane helix</keyword>
<evidence type="ECO:0000256" key="7">
    <source>
        <dbReference type="ARBA" id="ARBA00022989"/>
    </source>
</evidence>
<feature type="active site" evidence="9">
    <location>
        <position position="139"/>
    </location>
</feature>
<dbReference type="InterPro" id="IPR001872">
    <property type="entry name" value="Peptidase_A8"/>
</dbReference>
<dbReference type="AlphaFoldDB" id="A0A174B9A4"/>
<dbReference type="PRINTS" id="PR00781">
    <property type="entry name" value="LIPOSIGPTASE"/>
</dbReference>
<protein>
    <recommendedName>
        <fullName evidence="9">Lipoprotein signal peptidase</fullName>
        <ecNumber evidence="9">3.4.23.36</ecNumber>
    </recommendedName>
    <alternativeName>
        <fullName evidence="9">Prolipoprotein signal peptidase</fullName>
    </alternativeName>
    <alternativeName>
        <fullName evidence="9">Signal peptidase II</fullName>
        <shortName evidence="9">SPase II</shortName>
    </alternativeName>
</protein>
<dbReference type="RefSeq" id="WP_022221012.1">
    <property type="nucleotide sequence ID" value="NZ_CP070062.1"/>
</dbReference>
<dbReference type="Pfam" id="PF01252">
    <property type="entry name" value="Peptidase_A8"/>
    <property type="match status" value="1"/>
</dbReference>
<organism evidence="12 13">
    <name type="scientific">Coprococcus comes</name>
    <dbReference type="NCBI Taxonomy" id="410072"/>
    <lineage>
        <taxon>Bacteria</taxon>
        <taxon>Bacillati</taxon>
        <taxon>Bacillota</taxon>
        <taxon>Clostridia</taxon>
        <taxon>Lachnospirales</taxon>
        <taxon>Lachnospiraceae</taxon>
        <taxon>Coprococcus</taxon>
    </lineage>
</organism>
<proteinExistence type="inferred from homology"/>
<dbReference type="PaxDb" id="410072-ERS852525_02820"/>
<keyword evidence="4 9" id="KW-0812">Transmembrane</keyword>
<keyword evidence="5 9" id="KW-0064">Aspartyl protease</keyword>
<accession>A0A174B9A4</accession>
<dbReference type="GO" id="GO:0004190">
    <property type="term" value="F:aspartic-type endopeptidase activity"/>
    <property type="evidence" value="ECO:0007669"/>
    <property type="project" value="UniProtKB-UniRule"/>
</dbReference>
<dbReference type="GO" id="GO:0005886">
    <property type="term" value="C:plasma membrane"/>
    <property type="evidence" value="ECO:0007669"/>
    <property type="project" value="UniProtKB-SubCell"/>
</dbReference>
<comment type="catalytic activity">
    <reaction evidence="9 10">
        <text>Release of signal peptides from bacterial membrane prolipoproteins. Hydrolyzes -Xaa-Yaa-Zaa-|-(S,diacylglyceryl)Cys-, in which Xaa is hydrophobic (preferably Leu), and Yaa (Ala or Ser) and Zaa (Gly or Ala) have small, neutral side chains.</text>
        <dbReference type="EC" id="3.4.23.36"/>
    </reaction>
</comment>
<comment type="similarity">
    <text evidence="1 9 11">Belongs to the peptidase A8 family.</text>
</comment>
<keyword evidence="2 9" id="KW-1003">Cell membrane</keyword>
<evidence type="ECO:0000256" key="9">
    <source>
        <dbReference type="HAMAP-Rule" id="MF_00161"/>
    </source>
</evidence>
<keyword evidence="12" id="KW-0449">Lipoprotein</keyword>
<evidence type="ECO:0000313" key="12">
    <source>
        <dbReference type="EMBL" id="CUN97244.1"/>
    </source>
</evidence>
<sequence>MKNRPGLKQYIFAALGVVILVLLDQYTKLLAIAHLKDQSAFVLWNNVFELHYLENRGAAFGIFQNQRWFFVIMTVVILVIVSWFYGRTPVEKRYLPLRICMIILTAGAIGNFIDRLTRGYVVDFFYFSLIDFPIFNVADIYVTVTFIVLVLLIFFYYKDEDFSIYSRRQEQKHAD</sequence>
<evidence type="ECO:0000256" key="1">
    <source>
        <dbReference type="ARBA" id="ARBA00006139"/>
    </source>
</evidence>
<dbReference type="GO" id="GO:0006508">
    <property type="term" value="P:proteolysis"/>
    <property type="evidence" value="ECO:0007669"/>
    <property type="project" value="UniProtKB-KW"/>
</dbReference>
<dbReference type="GeneID" id="92824879"/>
<feature type="transmembrane region" description="Helical" evidence="9">
    <location>
        <begin position="12"/>
        <end position="35"/>
    </location>
</feature>
<evidence type="ECO:0000256" key="4">
    <source>
        <dbReference type="ARBA" id="ARBA00022692"/>
    </source>
</evidence>
<evidence type="ECO:0000256" key="3">
    <source>
        <dbReference type="ARBA" id="ARBA00022670"/>
    </source>
</evidence>
<dbReference type="Proteomes" id="UP000095362">
    <property type="component" value="Unassembled WGS sequence"/>
</dbReference>
<evidence type="ECO:0000256" key="6">
    <source>
        <dbReference type="ARBA" id="ARBA00022801"/>
    </source>
</evidence>
<comment type="function">
    <text evidence="9 10">This protein specifically catalyzes the removal of signal peptides from prolipoproteins.</text>
</comment>
<dbReference type="NCBIfam" id="TIGR00077">
    <property type="entry name" value="lspA"/>
    <property type="match status" value="1"/>
</dbReference>
<feature type="transmembrane region" description="Helical" evidence="9">
    <location>
        <begin position="95"/>
        <end position="113"/>
    </location>
</feature>
<name>A0A174B9A4_9FIRM</name>
<gene>
    <name evidence="12" type="primary">lspA_1</name>
    <name evidence="9" type="synonym">lspA</name>
    <name evidence="12" type="ORF">ERS852481_01152</name>
</gene>
<comment type="subcellular location">
    <subcellularLocation>
        <location evidence="9">Cell membrane</location>
        <topology evidence="9">Multi-pass membrane protein</topology>
    </subcellularLocation>
</comment>
<keyword evidence="3 9" id="KW-0645">Protease</keyword>
<dbReference type="EC" id="3.4.23.36" evidence="9"/>
<keyword evidence="6 9" id="KW-0378">Hydrolase</keyword>
<feature type="transmembrane region" description="Helical" evidence="9">
    <location>
        <begin position="133"/>
        <end position="157"/>
    </location>
</feature>
<dbReference type="PROSITE" id="PS00855">
    <property type="entry name" value="SPASE_II"/>
    <property type="match status" value="1"/>
</dbReference>
<keyword evidence="8 9" id="KW-0472">Membrane</keyword>
<dbReference type="STRING" id="410072.ERS852525_02820"/>
<comment type="pathway">
    <text evidence="9">Protein modification; lipoprotein biosynthesis (signal peptide cleavage).</text>
</comment>
<evidence type="ECO:0000256" key="5">
    <source>
        <dbReference type="ARBA" id="ARBA00022750"/>
    </source>
</evidence>
<dbReference type="PANTHER" id="PTHR33695">
    <property type="entry name" value="LIPOPROTEIN SIGNAL PEPTIDASE"/>
    <property type="match status" value="1"/>
</dbReference>
<dbReference type="PANTHER" id="PTHR33695:SF1">
    <property type="entry name" value="LIPOPROTEIN SIGNAL PEPTIDASE"/>
    <property type="match status" value="1"/>
</dbReference>
<dbReference type="OrthoDB" id="9810259at2"/>
<feature type="transmembrane region" description="Helical" evidence="9">
    <location>
        <begin position="68"/>
        <end position="86"/>
    </location>
</feature>
<evidence type="ECO:0000256" key="11">
    <source>
        <dbReference type="RuleBase" id="RU004181"/>
    </source>
</evidence>
<dbReference type="UniPathway" id="UPA00665"/>